<keyword evidence="2" id="KW-1185">Reference proteome</keyword>
<name>A0A172U3H6_9BACT</name>
<evidence type="ECO:0008006" key="3">
    <source>
        <dbReference type="Google" id="ProtNLM"/>
    </source>
</evidence>
<organism evidence="1 2">
    <name type="scientific">Flavisolibacter tropicus</name>
    <dbReference type="NCBI Taxonomy" id="1492898"/>
    <lineage>
        <taxon>Bacteria</taxon>
        <taxon>Pseudomonadati</taxon>
        <taxon>Bacteroidota</taxon>
        <taxon>Chitinophagia</taxon>
        <taxon>Chitinophagales</taxon>
        <taxon>Chitinophagaceae</taxon>
        <taxon>Flavisolibacter</taxon>
    </lineage>
</organism>
<evidence type="ECO:0000313" key="1">
    <source>
        <dbReference type="EMBL" id="ANE53718.1"/>
    </source>
</evidence>
<protein>
    <recommendedName>
        <fullName evidence="3">Membrane metalloprotease</fullName>
    </recommendedName>
</protein>
<reference evidence="2" key="1">
    <citation type="submission" date="2015-01" db="EMBL/GenBank/DDBJ databases">
        <title>Flavisolibacter sp./LCS9/ whole genome sequencing.</title>
        <authorList>
            <person name="Kim M.K."/>
            <person name="Srinivasan S."/>
            <person name="Lee J.-J."/>
        </authorList>
    </citation>
    <scope>NUCLEOTIDE SEQUENCE [LARGE SCALE GENOMIC DNA]</scope>
    <source>
        <strain evidence="2">LCS9</strain>
    </source>
</reference>
<dbReference type="GO" id="GO:0008237">
    <property type="term" value="F:metallopeptidase activity"/>
    <property type="evidence" value="ECO:0007669"/>
    <property type="project" value="InterPro"/>
</dbReference>
<dbReference type="KEGG" id="fla:SY85_24860"/>
<proteinExistence type="predicted"/>
<dbReference type="InterPro" id="IPR024079">
    <property type="entry name" value="MetalloPept_cat_dom_sf"/>
</dbReference>
<dbReference type="SUPFAM" id="SSF55486">
    <property type="entry name" value="Metalloproteases ('zincins'), catalytic domain"/>
    <property type="match status" value="1"/>
</dbReference>
<reference evidence="1 2" key="2">
    <citation type="journal article" date="2016" name="Int. J. Syst. Evol. Microbiol.">
        <title>Flavisolibacter tropicus sp. nov., isolated from tropical soil.</title>
        <authorList>
            <person name="Lee J.J."/>
            <person name="Kang M.S."/>
            <person name="Kim G.S."/>
            <person name="Lee C.S."/>
            <person name="Lim S."/>
            <person name="Lee J."/>
            <person name="Roh S.H."/>
            <person name="Kang H."/>
            <person name="Ha J.M."/>
            <person name="Bae S."/>
            <person name="Jung H.Y."/>
            <person name="Kim M.K."/>
        </authorList>
    </citation>
    <scope>NUCLEOTIDE SEQUENCE [LARGE SCALE GENOMIC DNA]</scope>
    <source>
        <strain evidence="1 2">LCS9</strain>
    </source>
</reference>
<sequence>MSCTKSIAAEDQNVIEKNYHLQRVGSSARDFLTDENFTSLRIEVQYMPGYEPDAKALLNLKYFLYDHLHKPGGISIVTKEIPSSADSSLTMQEVIGIEKANRTAFTKNKELTVYILYTNGYYIEGQMLGYAYLNTSAVLFGRNLDDNSNKFKKLNRSDLETRVLQHEVCHLLGLVNVGSALQSAHKDDDHGKHCINKQCLMYFLTDTEESPSFLLRKTNPKLDAACLEDLKANGGK</sequence>
<accession>A0A172U3H6</accession>
<evidence type="ECO:0000313" key="2">
    <source>
        <dbReference type="Proteomes" id="UP000077177"/>
    </source>
</evidence>
<dbReference type="AlphaFoldDB" id="A0A172U3H6"/>
<dbReference type="STRING" id="1492898.SY85_24860"/>
<dbReference type="Gene3D" id="3.40.390.10">
    <property type="entry name" value="Collagenase (Catalytic Domain)"/>
    <property type="match status" value="1"/>
</dbReference>
<gene>
    <name evidence="1" type="ORF">SY85_24860</name>
</gene>
<dbReference type="EMBL" id="CP011390">
    <property type="protein sequence ID" value="ANE53718.1"/>
    <property type="molecule type" value="Genomic_DNA"/>
</dbReference>
<dbReference type="Proteomes" id="UP000077177">
    <property type="component" value="Chromosome"/>
</dbReference>